<feature type="binding site" evidence="9">
    <location>
        <position position="11"/>
    </location>
    <ligand>
        <name>Mg(2+)</name>
        <dbReference type="ChEBI" id="CHEBI:18420"/>
    </ligand>
</feature>
<dbReference type="OrthoDB" id="9802453at2"/>
<protein>
    <recommendedName>
        <fullName evidence="9">Acetate kinase</fullName>
        <ecNumber evidence="9">2.7.2.1</ecNumber>
    </recommendedName>
    <alternativeName>
        <fullName evidence="9">Acetokinase</fullName>
    </alternativeName>
</protein>
<dbReference type="PRINTS" id="PR00471">
    <property type="entry name" value="ACETATEKNASE"/>
</dbReference>
<dbReference type="SUPFAM" id="SSF53067">
    <property type="entry name" value="Actin-like ATPase domain"/>
    <property type="match status" value="2"/>
</dbReference>
<evidence type="ECO:0000313" key="11">
    <source>
        <dbReference type="EMBL" id="SEP16261.1"/>
    </source>
</evidence>
<dbReference type="PROSITE" id="PS01075">
    <property type="entry name" value="ACETATE_KINASE_1"/>
    <property type="match status" value="1"/>
</dbReference>
<feature type="binding site" evidence="9">
    <location>
        <begin position="281"/>
        <end position="283"/>
    </location>
    <ligand>
        <name>ATP</name>
        <dbReference type="ChEBI" id="CHEBI:30616"/>
    </ligand>
</feature>
<keyword evidence="12" id="KW-1185">Reference proteome</keyword>
<dbReference type="Pfam" id="PF00871">
    <property type="entry name" value="Acetate_kinase"/>
    <property type="match status" value="1"/>
</dbReference>
<reference evidence="11 12" key="1">
    <citation type="submission" date="2016-10" db="EMBL/GenBank/DDBJ databases">
        <authorList>
            <person name="de Groot N.N."/>
        </authorList>
    </citation>
    <scope>NUCLEOTIDE SEQUENCE [LARGE SCALE GENOMIC DNA]</scope>
    <source>
        <strain evidence="11 12">CGMCC 1.6291</strain>
    </source>
</reference>
<evidence type="ECO:0000256" key="5">
    <source>
        <dbReference type="ARBA" id="ARBA00022741"/>
    </source>
</evidence>
<comment type="cofactor">
    <cofactor evidence="9">
        <name>Mg(2+)</name>
        <dbReference type="ChEBI" id="CHEBI:18420"/>
    </cofactor>
    <cofactor evidence="9">
        <name>Mn(2+)</name>
        <dbReference type="ChEBI" id="CHEBI:29035"/>
    </cofactor>
    <text evidence="9">Mg(2+). Can also accept Mn(2+).</text>
</comment>
<dbReference type="GO" id="GO:0006083">
    <property type="term" value="P:acetate metabolic process"/>
    <property type="evidence" value="ECO:0007669"/>
    <property type="project" value="TreeGrafter"/>
</dbReference>
<dbReference type="InterPro" id="IPR023865">
    <property type="entry name" value="Aliphatic_acid_kinase_CS"/>
</dbReference>
<evidence type="ECO:0000313" key="12">
    <source>
        <dbReference type="Proteomes" id="UP000199657"/>
    </source>
</evidence>
<evidence type="ECO:0000256" key="6">
    <source>
        <dbReference type="ARBA" id="ARBA00022777"/>
    </source>
</evidence>
<evidence type="ECO:0000256" key="2">
    <source>
        <dbReference type="ARBA" id="ARBA00022490"/>
    </source>
</evidence>
<dbReference type="PANTHER" id="PTHR21060">
    <property type="entry name" value="ACETATE KINASE"/>
    <property type="match status" value="1"/>
</dbReference>
<dbReference type="PANTHER" id="PTHR21060:SF21">
    <property type="entry name" value="ACETATE KINASE"/>
    <property type="match status" value="1"/>
</dbReference>
<comment type="similarity">
    <text evidence="1 9 10">Belongs to the acetokinase family.</text>
</comment>
<accession>A0A1H8VLG9</accession>
<proteinExistence type="inferred from homology"/>
<dbReference type="InterPro" id="IPR043129">
    <property type="entry name" value="ATPase_NBD"/>
</dbReference>
<keyword evidence="5 9" id="KW-0547">Nucleotide-binding</keyword>
<keyword evidence="4 9" id="KW-0479">Metal-binding</keyword>
<dbReference type="STRING" id="406100.SAMN04488052_11369"/>
<feature type="binding site" evidence="9">
    <location>
        <position position="18"/>
    </location>
    <ligand>
        <name>ATP</name>
        <dbReference type="ChEBI" id="CHEBI:30616"/>
    </ligand>
</feature>
<dbReference type="Proteomes" id="UP000199657">
    <property type="component" value="Unassembled WGS sequence"/>
</dbReference>
<evidence type="ECO:0000256" key="10">
    <source>
        <dbReference type="RuleBase" id="RU003835"/>
    </source>
</evidence>
<feature type="active site" description="Proton donor/acceptor" evidence="9">
    <location>
        <position position="149"/>
    </location>
</feature>
<dbReference type="GO" id="GO:0000287">
    <property type="term" value="F:magnesium ion binding"/>
    <property type="evidence" value="ECO:0007669"/>
    <property type="project" value="UniProtKB-UniRule"/>
</dbReference>
<gene>
    <name evidence="9" type="primary">ackA</name>
    <name evidence="11" type="ORF">SAMN04488052_11369</name>
</gene>
<keyword evidence="3 9" id="KW-0808">Transferase</keyword>
<dbReference type="GO" id="GO:0005524">
    <property type="term" value="F:ATP binding"/>
    <property type="evidence" value="ECO:0007669"/>
    <property type="project" value="UniProtKB-KW"/>
</dbReference>
<feature type="binding site" evidence="9">
    <location>
        <begin position="207"/>
        <end position="211"/>
    </location>
    <ligand>
        <name>ATP</name>
        <dbReference type="ChEBI" id="CHEBI:30616"/>
    </ligand>
</feature>
<dbReference type="PROSITE" id="PS01076">
    <property type="entry name" value="ACETATE_KINASE_2"/>
    <property type="match status" value="1"/>
</dbReference>
<comment type="pathway">
    <text evidence="9">Metabolic intermediate biosynthesis; acetyl-CoA biosynthesis; acetyl-CoA from acetate: step 1/2.</text>
</comment>
<evidence type="ECO:0000256" key="4">
    <source>
        <dbReference type="ARBA" id="ARBA00022723"/>
    </source>
</evidence>
<dbReference type="Gene3D" id="3.30.420.40">
    <property type="match status" value="2"/>
</dbReference>
<feature type="binding site" evidence="9">
    <location>
        <position position="92"/>
    </location>
    <ligand>
        <name>substrate</name>
    </ligand>
</feature>
<feature type="binding site" evidence="9">
    <location>
        <position position="376"/>
    </location>
    <ligand>
        <name>Mg(2+)</name>
        <dbReference type="ChEBI" id="CHEBI:18420"/>
    </ligand>
</feature>
<keyword evidence="8 9" id="KW-0460">Magnesium</keyword>
<feature type="site" description="Transition state stabilizer" evidence="9">
    <location>
        <position position="240"/>
    </location>
</feature>
<dbReference type="NCBIfam" id="TIGR00016">
    <property type="entry name" value="ackA"/>
    <property type="match status" value="1"/>
</dbReference>
<dbReference type="HAMAP" id="MF_00020">
    <property type="entry name" value="Acetate_kinase"/>
    <property type="match status" value="1"/>
</dbReference>
<dbReference type="GO" id="GO:0006085">
    <property type="term" value="P:acetyl-CoA biosynthetic process"/>
    <property type="evidence" value="ECO:0007669"/>
    <property type="project" value="UniProtKB-UniRule"/>
</dbReference>
<comment type="subcellular location">
    <subcellularLocation>
        <location evidence="9">Cytoplasm</location>
    </subcellularLocation>
</comment>
<evidence type="ECO:0000256" key="9">
    <source>
        <dbReference type="HAMAP-Rule" id="MF_00020"/>
    </source>
</evidence>
<evidence type="ECO:0000256" key="8">
    <source>
        <dbReference type="ARBA" id="ARBA00022842"/>
    </source>
</evidence>
<evidence type="ECO:0000256" key="1">
    <source>
        <dbReference type="ARBA" id="ARBA00008748"/>
    </source>
</evidence>
<dbReference type="RefSeq" id="WP_091646251.1">
    <property type="nucleotide sequence ID" value="NZ_FOEG01000013.1"/>
</dbReference>
<feature type="binding site" evidence="9">
    <location>
        <begin position="326"/>
        <end position="330"/>
    </location>
    <ligand>
        <name>ATP</name>
        <dbReference type="ChEBI" id="CHEBI:30616"/>
    </ligand>
</feature>
<sequence length="389" mass="41176">MSDASSLLVLNAGSSSIKFAVYGAGEPPVNHWRGQADGLGGAHARFRVRDPDGGVVTDEALKDSDHRSALERLLAWLDDTVGYDRLLAAGHRVVHGGVDFHAPVRLTEDNTAALESLSSLAPLHQPHNLAPVRILADLRPDLPQVACFDTAFHRTQDAVAQRFALPREWSERGVIRYGFHGLSYEAIITALREAHPRIAPGRVIAAHLGNGASLCAMHDGRSVATSMGFTALDGLPMGQRCGALDPGVVLYLLEQGMSRDEVQDMLYHRSGLLGMSGISHDMRELLGSDAPEAAEAVETYCYRAAREIGSLAVALGGVDALVFTAGVGENAPAVRAGIVGRLGSLGLALSAPANDANALFISAADSRPVLVLPTDEEGMIARHTRALLS</sequence>
<keyword evidence="7 9" id="KW-0067">ATP-binding</keyword>
<evidence type="ECO:0000256" key="7">
    <source>
        <dbReference type="ARBA" id="ARBA00022840"/>
    </source>
</evidence>
<dbReference type="InterPro" id="IPR004372">
    <property type="entry name" value="Ac/propionate_kinase"/>
</dbReference>
<organism evidence="11 12">
    <name type="scientific">Aquisalimonas asiatica</name>
    <dbReference type="NCBI Taxonomy" id="406100"/>
    <lineage>
        <taxon>Bacteria</taxon>
        <taxon>Pseudomonadati</taxon>
        <taxon>Pseudomonadota</taxon>
        <taxon>Gammaproteobacteria</taxon>
        <taxon>Chromatiales</taxon>
        <taxon>Ectothiorhodospiraceae</taxon>
        <taxon>Aquisalimonas</taxon>
    </lineage>
</organism>
<comment type="subunit">
    <text evidence="9">Homodimer.</text>
</comment>
<dbReference type="GO" id="GO:0008776">
    <property type="term" value="F:acetate kinase activity"/>
    <property type="evidence" value="ECO:0007669"/>
    <property type="project" value="UniProtKB-UniRule"/>
</dbReference>
<dbReference type="UniPathway" id="UPA00340">
    <property type="reaction ID" value="UER00458"/>
</dbReference>
<comment type="catalytic activity">
    <reaction evidence="9">
        <text>acetate + ATP = acetyl phosphate + ADP</text>
        <dbReference type="Rhea" id="RHEA:11352"/>
        <dbReference type="ChEBI" id="CHEBI:22191"/>
        <dbReference type="ChEBI" id="CHEBI:30089"/>
        <dbReference type="ChEBI" id="CHEBI:30616"/>
        <dbReference type="ChEBI" id="CHEBI:456216"/>
        <dbReference type="EC" id="2.7.2.1"/>
    </reaction>
</comment>
<dbReference type="PIRSF" id="PIRSF000722">
    <property type="entry name" value="Acetate_prop_kin"/>
    <property type="match status" value="1"/>
</dbReference>
<dbReference type="AlphaFoldDB" id="A0A1H8VLG9"/>
<dbReference type="EC" id="2.7.2.1" evidence="9"/>
<dbReference type="EMBL" id="FOEG01000013">
    <property type="protein sequence ID" value="SEP16261.1"/>
    <property type="molecule type" value="Genomic_DNA"/>
</dbReference>
<comment type="function">
    <text evidence="9">Catalyzes the formation of acetyl phosphate from acetate and ATP. Can also catalyze the reverse reaction.</text>
</comment>
<name>A0A1H8VLG9_9GAMM</name>
<keyword evidence="2 9" id="KW-0963">Cytoplasm</keyword>
<keyword evidence="6 9" id="KW-0418">Kinase</keyword>
<dbReference type="InterPro" id="IPR000890">
    <property type="entry name" value="Aliphatic_acid_kin_short-chain"/>
</dbReference>
<evidence type="ECO:0000256" key="3">
    <source>
        <dbReference type="ARBA" id="ARBA00022679"/>
    </source>
</evidence>
<feature type="site" description="Transition state stabilizer" evidence="9">
    <location>
        <position position="180"/>
    </location>
</feature>
<dbReference type="GO" id="GO:0005829">
    <property type="term" value="C:cytosol"/>
    <property type="evidence" value="ECO:0007669"/>
    <property type="project" value="TreeGrafter"/>
</dbReference>